<feature type="domain" description="F-box" evidence="1">
    <location>
        <begin position="67"/>
        <end position="102"/>
    </location>
</feature>
<evidence type="ECO:0000313" key="2">
    <source>
        <dbReference type="EMBL" id="QYA18471.1"/>
    </source>
</evidence>
<reference evidence="2" key="1">
    <citation type="submission" date="2021-06" db="EMBL/GenBank/DDBJ databases">
        <authorList>
            <person name="Rolland C."/>
        </authorList>
    </citation>
    <scope>NUCLEOTIDE SEQUENCE</scope>
    <source>
        <strain evidence="2">347.936635</strain>
    </source>
</reference>
<dbReference type="EMBL" id="MZ420154">
    <property type="protein sequence ID" value="QYA18471.1"/>
    <property type="molecule type" value="Genomic_DNA"/>
</dbReference>
<accession>A0A8F8PK76</accession>
<sequence>MSLLQLASFGAQDRYLTVRAIFKAYFGWNDTVHPEVWKVVSQKIHSIITDQLKYLDKFPIETRTDPSILPLEIFDHILSYIPHHNHALSLVSKKMAQKVSELHPDKPCLDMFPTYRKKLNKPESKEWAKERLEIFNRAHQVKLYKRKMAKGFIYCINLFSDKKIQKQKLRQALLGVEHHLKKYG</sequence>
<dbReference type="Pfam" id="PF00646">
    <property type="entry name" value="F-box"/>
    <property type="match status" value="1"/>
</dbReference>
<evidence type="ECO:0000259" key="1">
    <source>
        <dbReference type="Pfam" id="PF00646"/>
    </source>
</evidence>
<organism evidence="2">
    <name type="scientific">Clandestinovirus</name>
    <dbReference type="NCBI Taxonomy" id="2831644"/>
    <lineage>
        <taxon>Viruses</taxon>
    </lineage>
</organism>
<protein>
    <recommendedName>
        <fullName evidence="1">F-box domain-containing protein</fullName>
    </recommendedName>
</protein>
<name>A0A8F8PK76_9VIRU</name>
<proteinExistence type="predicted"/>
<gene>
    <name evidence="2" type="ORF">KOM_12_202</name>
</gene>
<dbReference type="InterPro" id="IPR001810">
    <property type="entry name" value="F-box_dom"/>
</dbReference>